<accession>A0ACB7XXF1</accession>
<dbReference type="Proteomes" id="UP000828048">
    <property type="component" value="Chromosome 5"/>
</dbReference>
<comment type="caution">
    <text evidence="1">The sequence shown here is derived from an EMBL/GenBank/DDBJ whole genome shotgun (WGS) entry which is preliminary data.</text>
</comment>
<evidence type="ECO:0000313" key="2">
    <source>
        <dbReference type="Proteomes" id="UP000828048"/>
    </source>
</evidence>
<protein>
    <submittedName>
        <fullName evidence="1">Uncharacterized protein</fullName>
    </submittedName>
</protein>
<organism evidence="1 2">
    <name type="scientific">Vaccinium darrowii</name>
    <dbReference type="NCBI Taxonomy" id="229202"/>
    <lineage>
        <taxon>Eukaryota</taxon>
        <taxon>Viridiplantae</taxon>
        <taxon>Streptophyta</taxon>
        <taxon>Embryophyta</taxon>
        <taxon>Tracheophyta</taxon>
        <taxon>Spermatophyta</taxon>
        <taxon>Magnoliopsida</taxon>
        <taxon>eudicotyledons</taxon>
        <taxon>Gunneridae</taxon>
        <taxon>Pentapetalae</taxon>
        <taxon>asterids</taxon>
        <taxon>Ericales</taxon>
        <taxon>Ericaceae</taxon>
        <taxon>Vaccinioideae</taxon>
        <taxon>Vaccinieae</taxon>
        <taxon>Vaccinium</taxon>
    </lineage>
</organism>
<name>A0ACB7XXF1_9ERIC</name>
<sequence length="171" mass="19027">MCGPGVLRCVLVLLILVLIGCIVGRPIFWHFGDNSHAQASCLSCDCDCDSENIFSAPLGFLNSSYSDCGKSDSEWNEELEKDAITLLSEELSLQKNVSEDGLKRTKALITDAKKSSSHYQKEAEKCNAGMETCEEARENAVAALTEERKLSALWEERARELGWKDERIIYS</sequence>
<dbReference type="EMBL" id="CM037155">
    <property type="protein sequence ID" value="KAH7845964.1"/>
    <property type="molecule type" value="Genomic_DNA"/>
</dbReference>
<gene>
    <name evidence="1" type="ORF">Vadar_008077</name>
</gene>
<keyword evidence="2" id="KW-1185">Reference proteome</keyword>
<reference evidence="1 2" key="1">
    <citation type="journal article" date="2021" name="Hortic Res">
        <title>High-quality reference genome and annotation aids understanding of berry development for evergreen blueberry (Vaccinium darrowii).</title>
        <authorList>
            <person name="Yu J."/>
            <person name="Hulse-Kemp A.M."/>
            <person name="Babiker E."/>
            <person name="Staton M."/>
        </authorList>
    </citation>
    <scope>NUCLEOTIDE SEQUENCE [LARGE SCALE GENOMIC DNA]</scope>
    <source>
        <strain evidence="2">cv. NJ 8807/NJ 8810</strain>
        <tissue evidence="1">Young leaf</tissue>
    </source>
</reference>
<proteinExistence type="predicted"/>
<evidence type="ECO:0000313" key="1">
    <source>
        <dbReference type="EMBL" id="KAH7845964.1"/>
    </source>
</evidence>